<dbReference type="Proteomes" id="UP000632138">
    <property type="component" value="Unassembled WGS sequence"/>
</dbReference>
<sequence>MDPQLTTAITLTLASLAVTVGYAAACWIWPFKACRKCDGSGKRRSPSGRAFRLCRRCEGTGRRLRAGRWIYNRLSGIRRDAR</sequence>
<keyword evidence="2" id="KW-1185">Reference proteome</keyword>
<dbReference type="InterPro" id="IPR036410">
    <property type="entry name" value="HSP_DnaJ_Cys-rich_dom_sf"/>
</dbReference>
<dbReference type="EMBL" id="JAENHP010000014">
    <property type="protein sequence ID" value="MBM2620410.1"/>
    <property type="molecule type" value="Genomic_DNA"/>
</dbReference>
<gene>
    <name evidence="1" type="ORF">JIG36_33355</name>
</gene>
<organism evidence="1 2">
    <name type="scientific">Paractinoplanes ovalisporus</name>
    <dbReference type="NCBI Taxonomy" id="2810368"/>
    <lineage>
        <taxon>Bacteria</taxon>
        <taxon>Bacillati</taxon>
        <taxon>Actinomycetota</taxon>
        <taxon>Actinomycetes</taxon>
        <taxon>Micromonosporales</taxon>
        <taxon>Micromonosporaceae</taxon>
        <taxon>Paractinoplanes</taxon>
    </lineage>
</organism>
<dbReference type="SUPFAM" id="SSF57938">
    <property type="entry name" value="DnaJ/Hsp40 cysteine-rich domain"/>
    <property type="match status" value="1"/>
</dbReference>
<evidence type="ECO:0000313" key="1">
    <source>
        <dbReference type="EMBL" id="MBM2620410.1"/>
    </source>
</evidence>
<accession>A0ABS2AKQ8</accession>
<comment type="caution">
    <text evidence="1">The sequence shown here is derived from an EMBL/GenBank/DDBJ whole genome shotgun (WGS) entry which is preliminary data.</text>
</comment>
<reference evidence="1 2" key="1">
    <citation type="submission" date="2021-01" db="EMBL/GenBank/DDBJ databases">
        <title>Actinoplanes sp. nov. LDG1-06 isolated from lichen.</title>
        <authorList>
            <person name="Saeng-In P."/>
            <person name="Phongsopitanun W."/>
            <person name="Kanchanasin P."/>
            <person name="Yuki M."/>
            <person name="Kudo T."/>
            <person name="Ohkuma M."/>
            <person name="Tanasupawat S."/>
        </authorList>
    </citation>
    <scope>NUCLEOTIDE SEQUENCE [LARGE SCALE GENOMIC DNA]</scope>
    <source>
        <strain evidence="1 2">LDG1-06</strain>
    </source>
</reference>
<protein>
    <submittedName>
        <fullName evidence="1">Uncharacterized protein</fullName>
    </submittedName>
</protein>
<name>A0ABS2AKQ8_9ACTN</name>
<dbReference type="RefSeq" id="WP_203380391.1">
    <property type="nucleotide sequence ID" value="NZ_JAENHP010000014.1"/>
</dbReference>
<evidence type="ECO:0000313" key="2">
    <source>
        <dbReference type="Proteomes" id="UP000632138"/>
    </source>
</evidence>
<proteinExistence type="predicted"/>